<dbReference type="InterPro" id="IPR015424">
    <property type="entry name" value="PyrdxlP-dep_Trfase"/>
</dbReference>
<dbReference type="Gene3D" id="1.10.260.50">
    <property type="match status" value="1"/>
</dbReference>
<keyword evidence="10" id="KW-0411">Iron-sulfur</keyword>
<evidence type="ECO:0000259" key="13">
    <source>
        <dbReference type="Pfam" id="PF00266"/>
    </source>
</evidence>
<dbReference type="InterPro" id="IPR016454">
    <property type="entry name" value="Cysteine_dSase"/>
</dbReference>
<evidence type="ECO:0000256" key="7">
    <source>
        <dbReference type="ARBA" id="ARBA00022723"/>
    </source>
</evidence>
<dbReference type="Gene3D" id="3.90.1150.10">
    <property type="entry name" value="Aspartate Aminotransferase, domain 1"/>
    <property type="match status" value="1"/>
</dbReference>
<name>A0ABV8UAR1_9PROT</name>
<gene>
    <name evidence="14" type="ORF">ACFO5Q_10520</name>
</gene>
<dbReference type="PIRSF" id="PIRSF005572">
    <property type="entry name" value="NifS"/>
    <property type="match status" value="1"/>
</dbReference>
<evidence type="ECO:0000256" key="1">
    <source>
        <dbReference type="ARBA" id="ARBA00001933"/>
    </source>
</evidence>
<dbReference type="Proteomes" id="UP001595776">
    <property type="component" value="Unassembled WGS sequence"/>
</dbReference>
<dbReference type="PROSITE" id="PS00595">
    <property type="entry name" value="AA_TRANSFER_CLASS_5"/>
    <property type="match status" value="1"/>
</dbReference>
<sequence>MKRLVYLDYNATSPIRDEVIDTVTAAMRTVGNPSSVHAAGRDARARVEEARTQVAAMVNARPRDVVFTSGGTEASNTVIRGAGAASILISAIEHDCGFAAAKESGLPVYVIPTSDQGVVDMGSLQSLLAKAEKPALVSVMLANNEMGALQDVAAIATVAKEHGARMHTDAVQAAGKISLDFKALGVDYLTLSAHKLGGPQGVGAIVLGPTAPLKSLIAGGGQELSRRSGTENVAGIAGFGTGAMEAMVGLGDMDRIKGLRDRLESEIRAIANDVIVVGSGAERIANTSCLIMPGVKGETQVMHFDLNGICVSSGSACSSGKVKVSHVLTAMGFAPEQAECSIRVSLGYQTTEADVDAFVAAWKSIYSRTRAR</sequence>
<evidence type="ECO:0000256" key="6">
    <source>
        <dbReference type="ARBA" id="ARBA00022679"/>
    </source>
</evidence>
<evidence type="ECO:0000256" key="4">
    <source>
        <dbReference type="ARBA" id="ARBA00012239"/>
    </source>
</evidence>
<evidence type="ECO:0000256" key="12">
    <source>
        <dbReference type="RuleBase" id="RU004504"/>
    </source>
</evidence>
<dbReference type="PANTHER" id="PTHR11601:SF34">
    <property type="entry name" value="CYSTEINE DESULFURASE"/>
    <property type="match status" value="1"/>
</dbReference>
<dbReference type="InterPro" id="IPR020578">
    <property type="entry name" value="Aminotrans_V_PyrdxlP_BS"/>
</dbReference>
<evidence type="ECO:0000256" key="11">
    <source>
        <dbReference type="ARBA" id="ARBA00050776"/>
    </source>
</evidence>
<keyword evidence="9" id="KW-0408">Iron</keyword>
<evidence type="ECO:0000256" key="9">
    <source>
        <dbReference type="ARBA" id="ARBA00023004"/>
    </source>
</evidence>
<comment type="catalytic activity">
    <reaction evidence="11">
        <text>(sulfur carrier)-H + L-cysteine = (sulfur carrier)-SH + L-alanine</text>
        <dbReference type="Rhea" id="RHEA:43892"/>
        <dbReference type="Rhea" id="RHEA-COMP:14737"/>
        <dbReference type="Rhea" id="RHEA-COMP:14739"/>
        <dbReference type="ChEBI" id="CHEBI:29917"/>
        <dbReference type="ChEBI" id="CHEBI:35235"/>
        <dbReference type="ChEBI" id="CHEBI:57972"/>
        <dbReference type="ChEBI" id="CHEBI:64428"/>
        <dbReference type="EC" id="2.8.1.7"/>
    </reaction>
</comment>
<dbReference type="InterPro" id="IPR015422">
    <property type="entry name" value="PyrdxlP-dep_Trfase_small"/>
</dbReference>
<dbReference type="Gene3D" id="3.40.640.10">
    <property type="entry name" value="Type I PLP-dependent aspartate aminotransferase-like (Major domain)"/>
    <property type="match status" value="1"/>
</dbReference>
<proteinExistence type="inferred from homology"/>
<dbReference type="Pfam" id="PF00266">
    <property type="entry name" value="Aminotran_5"/>
    <property type="match status" value="1"/>
</dbReference>
<comment type="cofactor">
    <cofactor evidence="1 12">
        <name>pyridoxal 5'-phosphate</name>
        <dbReference type="ChEBI" id="CHEBI:597326"/>
    </cofactor>
</comment>
<evidence type="ECO:0000256" key="10">
    <source>
        <dbReference type="ARBA" id="ARBA00023014"/>
    </source>
</evidence>
<keyword evidence="7" id="KW-0479">Metal-binding</keyword>
<keyword evidence="6" id="KW-0808">Transferase</keyword>
<evidence type="ECO:0000313" key="15">
    <source>
        <dbReference type="Proteomes" id="UP001595776"/>
    </source>
</evidence>
<evidence type="ECO:0000256" key="3">
    <source>
        <dbReference type="ARBA" id="ARBA00006490"/>
    </source>
</evidence>
<dbReference type="RefSeq" id="WP_068145797.1">
    <property type="nucleotide sequence ID" value="NZ_JBHSCR010000007.1"/>
</dbReference>
<organism evidence="14 15">
    <name type="scientific">Kordiimonas lipolytica</name>
    <dbReference type="NCBI Taxonomy" id="1662421"/>
    <lineage>
        <taxon>Bacteria</taxon>
        <taxon>Pseudomonadati</taxon>
        <taxon>Pseudomonadota</taxon>
        <taxon>Alphaproteobacteria</taxon>
        <taxon>Kordiimonadales</taxon>
        <taxon>Kordiimonadaceae</taxon>
        <taxon>Kordiimonas</taxon>
    </lineage>
</organism>
<comment type="function">
    <text evidence="2">Catalyzes the removal of elemental sulfur atoms from cysteine to produce alanine. Seems to participate in the biosynthesis of the nitrogenase metalloclusters by providing the inorganic sulfur required for the Fe-S core formation.</text>
</comment>
<protein>
    <recommendedName>
        <fullName evidence="5">Cysteine desulfurase</fullName>
        <ecNumber evidence="4">2.8.1.7</ecNumber>
    </recommendedName>
</protein>
<evidence type="ECO:0000313" key="14">
    <source>
        <dbReference type="EMBL" id="MFC4348279.1"/>
    </source>
</evidence>
<dbReference type="InterPro" id="IPR000192">
    <property type="entry name" value="Aminotrans_V_dom"/>
</dbReference>
<evidence type="ECO:0000256" key="8">
    <source>
        <dbReference type="ARBA" id="ARBA00022898"/>
    </source>
</evidence>
<dbReference type="PANTHER" id="PTHR11601">
    <property type="entry name" value="CYSTEINE DESULFURYLASE FAMILY MEMBER"/>
    <property type="match status" value="1"/>
</dbReference>
<comment type="caution">
    <text evidence="14">The sequence shown here is derived from an EMBL/GenBank/DDBJ whole genome shotgun (WGS) entry which is preliminary data.</text>
</comment>
<keyword evidence="15" id="KW-1185">Reference proteome</keyword>
<comment type="similarity">
    <text evidence="3">Belongs to the class-V pyridoxal-phosphate-dependent aminotransferase family. NifS/IscS subfamily.</text>
</comment>
<evidence type="ECO:0000256" key="2">
    <source>
        <dbReference type="ARBA" id="ARBA00003120"/>
    </source>
</evidence>
<dbReference type="InterPro" id="IPR015421">
    <property type="entry name" value="PyrdxlP-dep_Trfase_major"/>
</dbReference>
<reference evidence="15" key="1">
    <citation type="journal article" date="2019" name="Int. J. Syst. Evol. Microbiol.">
        <title>The Global Catalogue of Microorganisms (GCM) 10K type strain sequencing project: providing services to taxonomists for standard genome sequencing and annotation.</title>
        <authorList>
            <consortium name="The Broad Institute Genomics Platform"/>
            <consortium name="The Broad Institute Genome Sequencing Center for Infectious Disease"/>
            <person name="Wu L."/>
            <person name="Ma J."/>
        </authorList>
    </citation>
    <scope>NUCLEOTIDE SEQUENCE [LARGE SCALE GENOMIC DNA]</scope>
    <source>
        <strain evidence="15">CGMCC 1.15304</strain>
    </source>
</reference>
<accession>A0ABV8UAR1</accession>
<dbReference type="SUPFAM" id="SSF53383">
    <property type="entry name" value="PLP-dependent transferases"/>
    <property type="match status" value="1"/>
</dbReference>
<dbReference type="EMBL" id="JBHSCR010000007">
    <property type="protein sequence ID" value="MFC4348279.1"/>
    <property type="molecule type" value="Genomic_DNA"/>
</dbReference>
<evidence type="ECO:0000256" key="5">
    <source>
        <dbReference type="ARBA" id="ARBA00013558"/>
    </source>
</evidence>
<dbReference type="EC" id="2.8.1.7" evidence="4"/>
<keyword evidence="8" id="KW-0663">Pyridoxal phosphate</keyword>
<feature type="domain" description="Aminotransferase class V" evidence="13">
    <location>
        <begin position="5"/>
        <end position="358"/>
    </location>
</feature>